<reference evidence="2" key="1">
    <citation type="submission" date="2023-03" db="EMBL/GenBank/DDBJ databases">
        <title>Massive genome expansion in bonnet fungi (Mycena s.s.) driven by repeated elements and novel gene families across ecological guilds.</title>
        <authorList>
            <consortium name="Lawrence Berkeley National Laboratory"/>
            <person name="Harder C.B."/>
            <person name="Miyauchi S."/>
            <person name="Viragh M."/>
            <person name="Kuo A."/>
            <person name="Thoen E."/>
            <person name="Andreopoulos B."/>
            <person name="Lu D."/>
            <person name="Skrede I."/>
            <person name="Drula E."/>
            <person name="Henrissat B."/>
            <person name="Morin E."/>
            <person name="Kohler A."/>
            <person name="Barry K."/>
            <person name="LaButti K."/>
            <person name="Morin E."/>
            <person name="Salamov A."/>
            <person name="Lipzen A."/>
            <person name="Mereny Z."/>
            <person name="Hegedus B."/>
            <person name="Baldrian P."/>
            <person name="Stursova M."/>
            <person name="Weitz H."/>
            <person name="Taylor A."/>
            <person name="Grigoriev I.V."/>
            <person name="Nagy L.G."/>
            <person name="Martin F."/>
            <person name="Kauserud H."/>
        </authorList>
    </citation>
    <scope>NUCLEOTIDE SEQUENCE</scope>
    <source>
        <strain evidence="2">CBHHK188m</strain>
    </source>
</reference>
<dbReference type="AlphaFoldDB" id="A0AAD7IP16"/>
<organism evidence="2 3">
    <name type="scientific">Mycena maculata</name>
    <dbReference type="NCBI Taxonomy" id="230809"/>
    <lineage>
        <taxon>Eukaryota</taxon>
        <taxon>Fungi</taxon>
        <taxon>Dikarya</taxon>
        <taxon>Basidiomycota</taxon>
        <taxon>Agaricomycotina</taxon>
        <taxon>Agaricomycetes</taxon>
        <taxon>Agaricomycetidae</taxon>
        <taxon>Agaricales</taxon>
        <taxon>Marasmiineae</taxon>
        <taxon>Mycenaceae</taxon>
        <taxon>Mycena</taxon>
    </lineage>
</organism>
<evidence type="ECO:0000313" key="3">
    <source>
        <dbReference type="Proteomes" id="UP001215280"/>
    </source>
</evidence>
<dbReference type="EMBL" id="JARJLG010000095">
    <property type="protein sequence ID" value="KAJ7747145.1"/>
    <property type="molecule type" value="Genomic_DNA"/>
</dbReference>
<sequence length="220" mass="24606">MAWACAGLGFSSLTLSRSPPVWNNGNKLTHKLISQVVANLSSYRLTFKFPKPIQATFENFRLLVEFCGLFWLAWSYNISWEKRGREKKETNFMQIFEASTAYHHICEKNLGKKSQARKYCVGDVKYAQARFSANHQTGLQADMPGLGFDRHPNPSPSPKKPVCAGASPLAKPKMSLSKGQCDKEGRFEINNKNQRTRYKLNADGLVGNGNREGGGRSGRS</sequence>
<feature type="region of interest" description="Disordered" evidence="1">
    <location>
        <begin position="146"/>
        <end position="220"/>
    </location>
</feature>
<name>A0AAD7IP16_9AGAR</name>
<accession>A0AAD7IP16</accession>
<feature type="compositionally biased region" description="Gly residues" evidence="1">
    <location>
        <begin position="206"/>
        <end position="220"/>
    </location>
</feature>
<evidence type="ECO:0000313" key="2">
    <source>
        <dbReference type="EMBL" id="KAJ7747145.1"/>
    </source>
</evidence>
<gene>
    <name evidence="2" type="ORF">DFH07DRAFT_776099</name>
</gene>
<proteinExistence type="predicted"/>
<keyword evidence="3" id="KW-1185">Reference proteome</keyword>
<feature type="compositionally biased region" description="Basic and acidic residues" evidence="1">
    <location>
        <begin position="180"/>
        <end position="189"/>
    </location>
</feature>
<comment type="caution">
    <text evidence="2">The sequence shown here is derived from an EMBL/GenBank/DDBJ whole genome shotgun (WGS) entry which is preliminary data.</text>
</comment>
<protein>
    <submittedName>
        <fullName evidence="2">Uncharacterized protein</fullName>
    </submittedName>
</protein>
<dbReference type="Proteomes" id="UP001215280">
    <property type="component" value="Unassembled WGS sequence"/>
</dbReference>
<evidence type="ECO:0000256" key="1">
    <source>
        <dbReference type="SAM" id="MobiDB-lite"/>
    </source>
</evidence>